<reference evidence="2 3" key="1">
    <citation type="submission" date="2024-01" db="EMBL/GenBank/DDBJ databases">
        <title>A telomere-to-telomere, gap-free genome of sweet tea (Lithocarpus litseifolius).</title>
        <authorList>
            <person name="Zhou J."/>
        </authorList>
    </citation>
    <scope>NUCLEOTIDE SEQUENCE [LARGE SCALE GENOMIC DNA]</scope>
    <source>
        <strain evidence="2">Zhou-2022a</strain>
        <tissue evidence="2">Leaf</tissue>
    </source>
</reference>
<evidence type="ECO:0000313" key="2">
    <source>
        <dbReference type="EMBL" id="KAL0000911.1"/>
    </source>
</evidence>
<dbReference type="AlphaFoldDB" id="A0AAW2CRV2"/>
<protein>
    <recommendedName>
        <fullName evidence="1">Rab-GAP TBC domain-containing protein</fullName>
    </recommendedName>
</protein>
<sequence length="188" mass="20603">MQYARWKEECGQMFPVVGSGRFITAPVITEDGQPIQDPLVLLETNPDKGQALPPDDNGGANVRGNGLETVKDKKAIQWMLTLHQIGMSDLCSPMIILLEDEADAFWCFKRLMRRLVNILCKDQSKLTPELATSSGTSISKSLTDHSAVIPVLLTYISVPTLIEDHTRLAGPVPGSWAIVICFPSLEGL</sequence>
<accession>A0AAW2CRV2</accession>
<keyword evidence="3" id="KW-1185">Reference proteome</keyword>
<dbReference type="Gene3D" id="1.10.8.270">
    <property type="entry name" value="putative rabgap domain of human tbc1 domain family member 14 like domains"/>
    <property type="match status" value="1"/>
</dbReference>
<dbReference type="Pfam" id="PF00566">
    <property type="entry name" value="RabGAP-TBC"/>
    <property type="match status" value="1"/>
</dbReference>
<dbReference type="EMBL" id="JAZDWU010000005">
    <property type="protein sequence ID" value="KAL0000911.1"/>
    <property type="molecule type" value="Genomic_DNA"/>
</dbReference>
<dbReference type="SUPFAM" id="SSF47923">
    <property type="entry name" value="Ypt/Rab-GAP domain of gyp1p"/>
    <property type="match status" value="1"/>
</dbReference>
<dbReference type="InterPro" id="IPR035969">
    <property type="entry name" value="Rab-GAP_TBC_sf"/>
</dbReference>
<organism evidence="2 3">
    <name type="scientific">Lithocarpus litseifolius</name>
    <dbReference type="NCBI Taxonomy" id="425828"/>
    <lineage>
        <taxon>Eukaryota</taxon>
        <taxon>Viridiplantae</taxon>
        <taxon>Streptophyta</taxon>
        <taxon>Embryophyta</taxon>
        <taxon>Tracheophyta</taxon>
        <taxon>Spermatophyta</taxon>
        <taxon>Magnoliopsida</taxon>
        <taxon>eudicotyledons</taxon>
        <taxon>Gunneridae</taxon>
        <taxon>Pentapetalae</taxon>
        <taxon>rosids</taxon>
        <taxon>fabids</taxon>
        <taxon>Fagales</taxon>
        <taxon>Fagaceae</taxon>
        <taxon>Lithocarpus</taxon>
    </lineage>
</organism>
<name>A0AAW2CRV2_9ROSI</name>
<dbReference type="Proteomes" id="UP001459277">
    <property type="component" value="Unassembled WGS sequence"/>
</dbReference>
<gene>
    <name evidence="2" type="ORF">SO802_014692</name>
</gene>
<comment type="caution">
    <text evidence="2">The sequence shown here is derived from an EMBL/GenBank/DDBJ whole genome shotgun (WGS) entry which is preliminary data.</text>
</comment>
<dbReference type="InterPro" id="IPR000195">
    <property type="entry name" value="Rab-GAP-TBC_dom"/>
</dbReference>
<evidence type="ECO:0000313" key="3">
    <source>
        <dbReference type="Proteomes" id="UP001459277"/>
    </source>
</evidence>
<evidence type="ECO:0000259" key="1">
    <source>
        <dbReference type="Pfam" id="PF00566"/>
    </source>
</evidence>
<proteinExistence type="predicted"/>
<feature type="domain" description="Rab-GAP TBC" evidence="1">
    <location>
        <begin position="86"/>
        <end position="126"/>
    </location>
</feature>